<organism evidence="1 2">
    <name type="scientific">Nitrolancea hollandica Lb</name>
    <dbReference type="NCBI Taxonomy" id="1129897"/>
    <lineage>
        <taxon>Bacteria</taxon>
        <taxon>Pseudomonadati</taxon>
        <taxon>Thermomicrobiota</taxon>
        <taxon>Thermomicrobia</taxon>
        <taxon>Sphaerobacterales</taxon>
        <taxon>Sphaerobacterineae</taxon>
        <taxon>Sphaerobacteraceae</taxon>
        <taxon>Nitrolancea</taxon>
    </lineage>
</organism>
<dbReference type="RefSeq" id="WP_008477572.1">
    <property type="nucleotide sequence ID" value="NZ_CAGS01000201.1"/>
</dbReference>
<reference evidence="1 2" key="1">
    <citation type="journal article" date="2012" name="ISME J.">
        <title>Nitrification expanded: discovery, physiology and genomics of a nitrite-oxidizing bacterium from the phylum Chloroflexi.</title>
        <authorList>
            <person name="Sorokin D.Y."/>
            <person name="Lucker S."/>
            <person name="Vejmelkova D."/>
            <person name="Kostrikina N.A."/>
            <person name="Kleerebezem R."/>
            <person name="Rijpstra W.I."/>
            <person name="Damste J.S."/>
            <person name="Le Paslier D."/>
            <person name="Muyzer G."/>
            <person name="Wagner M."/>
            <person name="van Loosdrecht M.C."/>
            <person name="Daims H."/>
        </authorList>
    </citation>
    <scope>NUCLEOTIDE SEQUENCE [LARGE SCALE GENOMIC DNA]</scope>
    <source>
        <strain evidence="2">none</strain>
    </source>
</reference>
<evidence type="ECO:0000313" key="2">
    <source>
        <dbReference type="Proteomes" id="UP000004221"/>
    </source>
</evidence>
<protein>
    <submittedName>
        <fullName evidence="1">Transcriptional regulator/antitoxin, MazE</fullName>
    </submittedName>
</protein>
<dbReference type="Gene3D" id="2.10.260.10">
    <property type="match status" value="1"/>
</dbReference>
<dbReference type="OrthoDB" id="582905at2"/>
<keyword evidence="2" id="KW-1185">Reference proteome</keyword>
<dbReference type="Proteomes" id="UP000004221">
    <property type="component" value="Unassembled WGS sequence"/>
</dbReference>
<proteinExistence type="predicted"/>
<name>I4EGS1_9BACT</name>
<evidence type="ECO:0000313" key="1">
    <source>
        <dbReference type="EMBL" id="CCF83883.1"/>
    </source>
</evidence>
<gene>
    <name evidence="1" type="ORF">NITHO_280026</name>
</gene>
<dbReference type="AlphaFoldDB" id="I4EGS1"/>
<dbReference type="InterPro" id="IPR037914">
    <property type="entry name" value="SpoVT-AbrB_sf"/>
</dbReference>
<sequence length="87" mass="9602">MGLAKVRRDGNSAVVTIPAKELVQARLAIGDSVTVDVIEETGQVVLTPISIQPRAKQNIRDVARDVIAEKRRLFERLAAYDRGEMSE</sequence>
<comment type="caution">
    <text evidence="1">The sequence shown here is derived from an EMBL/GenBank/DDBJ whole genome shotgun (WGS) entry which is preliminary data.</text>
</comment>
<dbReference type="EMBL" id="CAGS01000201">
    <property type="protein sequence ID" value="CCF83883.1"/>
    <property type="molecule type" value="Genomic_DNA"/>
</dbReference>
<accession>I4EGS1</accession>
<dbReference type="SUPFAM" id="SSF89447">
    <property type="entry name" value="AbrB/MazE/MraZ-like"/>
    <property type="match status" value="1"/>
</dbReference>